<proteinExistence type="predicted"/>
<dbReference type="Proteomes" id="UP000031967">
    <property type="component" value="Unassembled WGS sequence"/>
</dbReference>
<dbReference type="SUPFAM" id="SSF53850">
    <property type="entry name" value="Periplasmic binding protein-like II"/>
    <property type="match status" value="1"/>
</dbReference>
<dbReference type="CDD" id="cd13585">
    <property type="entry name" value="PBP2_TMBP_like"/>
    <property type="match status" value="1"/>
</dbReference>
<comment type="caution">
    <text evidence="1">The sequence shown here is derived from an EMBL/GenBank/DDBJ whole genome shotgun (WGS) entry which is preliminary data.</text>
</comment>
<dbReference type="InterPro" id="IPR006059">
    <property type="entry name" value="SBP"/>
</dbReference>
<evidence type="ECO:0000313" key="2">
    <source>
        <dbReference type="Proteomes" id="UP000031967"/>
    </source>
</evidence>
<sequence length="441" mass="47580">MLAGTITLFGTILSGCGGGGTVGQPAGQSAGQAAGQSAAAEKNSKPYAGTTLRLVTANHAWTDLIKPKIPEFEQQTGIKVNLESYFEDQLTQKLTVEFTSGSSSVDVFMMRPLQEGKMFIQNGWVGEMTKKDDPDWDFKDFTNASTGSLIQGGKLYGVPIVTEREILYYRKDILEKNNIPVPKTLDELKQAAAKLNDPNNGFYGFVARGQRAAAVTQFSSFLYGMGGDFMKDGKATIDTPEAVSAFKTYGELLKSYGPPGVLNMSWPQAIGIFGQGKAAFYTDADSLYPNLLDPQKSSVGDKTGFALFPAGSKGQTPYNVTSWSLAIQAKSKNQAAAWEFVKWATSKQAMTALQGKGIPGPRQSVWNTDEGKKSFPPELVNVISKSNELGKAYDRPILINVGEARDVIGSVIVTAISGEDVEKAAKQANQQFQAIIDKEKK</sequence>
<dbReference type="PANTHER" id="PTHR43649:SF12">
    <property type="entry name" value="DIACETYLCHITOBIOSE BINDING PROTEIN DASA"/>
    <property type="match status" value="1"/>
</dbReference>
<dbReference type="EMBL" id="JXAK01000021">
    <property type="protein sequence ID" value="KIL40467.1"/>
    <property type="molecule type" value="Genomic_DNA"/>
</dbReference>
<dbReference type="InterPro" id="IPR050490">
    <property type="entry name" value="Bact_solute-bd_prot1"/>
</dbReference>
<evidence type="ECO:0000313" key="1">
    <source>
        <dbReference type="EMBL" id="KIL40467.1"/>
    </source>
</evidence>
<dbReference type="Pfam" id="PF01547">
    <property type="entry name" value="SBP_bac_1"/>
    <property type="match status" value="1"/>
</dbReference>
<reference evidence="1 2" key="1">
    <citation type="submission" date="2014-12" db="EMBL/GenBank/DDBJ databases">
        <title>Draft genome sequence of Paenibacillus kamchatkensis strain B-2647.</title>
        <authorList>
            <person name="Karlyshev A.V."/>
            <person name="Kudryashova E.B."/>
        </authorList>
    </citation>
    <scope>NUCLEOTIDE SEQUENCE [LARGE SCALE GENOMIC DNA]</scope>
    <source>
        <strain evidence="1 2">VKM B-2647</strain>
    </source>
</reference>
<keyword evidence="2" id="KW-1185">Reference proteome</keyword>
<dbReference type="PANTHER" id="PTHR43649">
    <property type="entry name" value="ARABINOSE-BINDING PROTEIN-RELATED"/>
    <property type="match status" value="1"/>
</dbReference>
<organism evidence="1 2">
    <name type="scientific">Gordoniibacillus kamchatkensis</name>
    <dbReference type="NCBI Taxonomy" id="1590651"/>
    <lineage>
        <taxon>Bacteria</taxon>
        <taxon>Bacillati</taxon>
        <taxon>Bacillota</taxon>
        <taxon>Bacilli</taxon>
        <taxon>Bacillales</taxon>
        <taxon>Paenibacillaceae</taxon>
        <taxon>Gordoniibacillus</taxon>
    </lineage>
</organism>
<name>A0ABR5AJD5_9BACL</name>
<accession>A0ABR5AJD5</accession>
<dbReference type="Gene3D" id="3.40.190.10">
    <property type="entry name" value="Periplasmic binding protein-like II"/>
    <property type="match status" value="2"/>
</dbReference>
<protein>
    <submittedName>
        <fullName evidence="1">ABC transporter substrate-binding protein</fullName>
    </submittedName>
</protein>
<gene>
    <name evidence="1" type="ORF">SD70_13535</name>
</gene>